<reference evidence="1" key="1">
    <citation type="journal article" date="2021" name="Genome Biol. Evol.">
        <title>A High-Quality Reference Genome for a Parasitic Bivalve with Doubly Uniparental Inheritance (Bivalvia: Unionida).</title>
        <authorList>
            <person name="Smith C.H."/>
        </authorList>
    </citation>
    <scope>NUCLEOTIDE SEQUENCE</scope>
    <source>
        <strain evidence="1">CHS0354</strain>
    </source>
</reference>
<comment type="caution">
    <text evidence="1">The sequence shown here is derived from an EMBL/GenBank/DDBJ whole genome shotgun (WGS) entry which is preliminary data.</text>
</comment>
<evidence type="ECO:0000313" key="1">
    <source>
        <dbReference type="EMBL" id="KAK3593498.1"/>
    </source>
</evidence>
<name>A0AAE0SLB0_9BIVA</name>
<organism evidence="1 2">
    <name type="scientific">Potamilus streckersoni</name>
    <dbReference type="NCBI Taxonomy" id="2493646"/>
    <lineage>
        <taxon>Eukaryota</taxon>
        <taxon>Metazoa</taxon>
        <taxon>Spiralia</taxon>
        <taxon>Lophotrochozoa</taxon>
        <taxon>Mollusca</taxon>
        <taxon>Bivalvia</taxon>
        <taxon>Autobranchia</taxon>
        <taxon>Heteroconchia</taxon>
        <taxon>Palaeoheterodonta</taxon>
        <taxon>Unionida</taxon>
        <taxon>Unionoidea</taxon>
        <taxon>Unionidae</taxon>
        <taxon>Ambleminae</taxon>
        <taxon>Lampsilini</taxon>
        <taxon>Potamilus</taxon>
    </lineage>
</organism>
<dbReference type="Proteomes" id="UP001195483">
    <property type="component" value="Unassembled WGS sequence"/>
</dbReference>
<evidence type="ECO:0000313" key="2">
    <source>
        <dbReference type="Proteomes" id="UP001195483"/>
    </source>
</evidence>
<protein>
    <submittedName>
        <fullName evidence="1">Uncharacterized protein</fullName>
    </submittedName>
</protein>
<keyword evidence="2" id="KW-1185">Reference proteome</keyword>
<dbReference type="AlphaFoldDB" id="A0AAE0SLB0"/>
<reference evidence="1" key="2">
    <citation type="journal article" date="2021" name="Genome Biol. Evol.">
        <title>Developing a high-quality reference genome for a parasitic bivalve with doubly uniparental inheritance (Bivalvia: Unionida).</title>
        <authorList>
            <person name="Smith C.H."/>
        </authorList>
    </citation>
    <scope>NUCLEOTIDE SEQUENCE</scope>
    <source>
        <strain evidence="1">CHS0354</strain>
        <tissue evidence="1">Mantle</tissue>
    </source>
</reference>
<gene>
    <name evidence="1" type="ORF">CHS0354_037021</name>
</gene>
<reference evidence="1" key="3">
    <citation type="submission" date="2023-05" db="EMBL/GenBank/DDBJ databases">
        <authorList>
            <person name="Smith C.H."/>
        </authorList>
    </citation>
    <scope>NUCLEOTIDE SEQUENCE</scope>
    <source>
        <strain evidence="1">CHS0354</strain>
        <tissue evidence="1">Mantle</tissue>
    </source>
</reference>
<sequence length="473" mass="52579">MALENILQHILKKKDKEALDIFLTTINKEWKINHGDQRIVVWLGLDHRGKRKGNEIFVCFHSADIVSKFSKFLCLPIIYRRLDETEMEPLENRLNEKYQKVSLKKEDAANIKSLINEVGDDLFKSHRNLEAISVSSVKSRKKGILQQTSIVLYCRLKYIVPFGEGFFPKELKINDQIYPTDVREGFFSLGMIPGQHQSITLPQVLNHTLRMGCSIGPSTAHIAGTLGPFVRDKDNNMGFLTCAHVLGLNTPVGTAVCQPALSDPGPADDTRICGTVCKSKFDFSSKPGVDAALVLIDQSNREVDPASFIWIDRQQLREAGFAEDDAPSYEDGEVIAHADFDQVDDKRVIKIGRSSGLTRGTFALDGAMLKIYDADLKLHECVPCSPELYGRYFLMKSQFIIHTVGNNSFFSLGDSGSGVYLVERRGVENKLVLIGIAIGALSPSECVVTPIGSVLKALDLDESCIIKECVMQH</sequence>
<accession>A0AAE0SLB0</accession>
<proteinExistence type="predicted"/>
<dbReference type="EMBL" id="JAEAOA010002171">
    <property type="protein sequence ID" value="KAK3593498.1"/>
    <property type="molecule type" value="Genomic_DNA"/>
</dbReference>